<dbReference type="Pfam" id="PF02085">
    <property type="entry name" value="Cytochrom_CIII"/>
    <property type="match status" value="4"/>
</dbReference>
<evidence type="ECO:0000313" key="7">
    <source>
        <dbReference type="EMBL" id="RJP65006.1"/>
    </source>
</evidence>
<dbReference type="InterPro" id="IPR036280">
    <property type="entry name" value="Multihaem_cyt_sf"/>
</dbReference>
<dbReference type="GO" id="GO:0009055">
    <property type="term" value="F:electron transfer activity"/>
    <property type="evidence" value="ECO:0007669"/>
    <property type="project" value="InterPro"/>
</dbReference>
<keyword evidence="4" id="KW-0249">Electron transport</keyword>
<dbReference type="GO" id="GO:0046872">
    <property type="term" value="F:metal ion binding"/>
    <property type="evidence" value="ECO:0007669"/>
    <property type="project" value="UniProtKB-KW"/>
</dbReference>
<evidence type="ECO:0000313" key="8">
    <source>
        <dbReference type="Proteomes" id="UP000285961"/>
    </source>
</evidence>
<dbReference type="AlphaFoldDB" id="A0A419EPK1"/>
<reference evidence="7 8" key="1">
    <citation type="journal article" date="2017" name="ISME J.">
        <title>Energy and carbon metabolisms in a deep terrestrial subsurface fluid microbial community.</title>
        <authorList>
            <person name="Momper L."/>
            <person name="Jungbluth S.P."/>
            <person name="Lee M.D."/>
            <person name="Amend J.P."/>
        </authorList>
    </citation>
    <scope>NUCLEOTIDE SEQUENCE [LARGE SCALE GENOMIC DNA]</scope>
    <source>
        <strain evidence="7">SURF_17</strain>
    </source>
</reference>
<evidence type="ECO:0000256" key="1">
    <source>
        <dbReference type="ARBA" id="ARBA00022448"/>
    </source>
</evidence>
<dbReference type="InterPro" id="IPR020942">
    <property type="entry name" value="Cyt_c_III_dom"/>
</dbReference>
<sequence>MDKMARSQTETFFAAMLCLLLLVAATGCGRSAEGETYGEIVQPAIVEALAQNQIETRVVMARPGEFKKLERAPVLFDHLKHVDSLKKEGCGTCHTPDEKGRVTYEFCAVKRDMDRQALINAYHEKCMKCHDGRDEAAKEARALGCGECHAEKAEYKTVEWYQATFDHFHHIGEMEKGCDTCHHLYDEQQAKLIYKKGEEVACGKCHKDTDEENKESLRKVGHTSCIGCHEKKFLAAETKMDPYACGNCHRPEAKPRPPEPKALVARSYQADPTNLLISYPGTILPPVPFDHEKHEKQGGKEDCNKSCHHFHVRTLVAFDPPFLKTGDACRQCHAQSKVSIPADAMSADKVYHDPEASHSCIGCHTLKKKEDESAKGPVTCKQCHTGGIAPKPVQVEPTSPPDKGPETYVIARLTRKYMPVKFQHAMHTKMIEDCTYCHHHGPEKEQPTCATCHGAPLDFTKVTRPRLLSAYHRMCMGCHKSMGIGPVTCTKCHEEREGSYIPGQRLQTTKAINHEVELADMANSL</sequence>
<evidence type="ECO:0000256" key="5">
    <source>
        <dbReference type="ARBA" id="ARBA00023004"/>
    </source>
</evidence>
<dbReference type="PANTHER" id="PTHR39425">
    <property type="entry name" value="LIPOPROTEIN CYTOCHROME C"/>
    <property type="match status" value="1"/>
</dbReference>
<organism evidence="7 8">
    <name type="scientific">Candidatus Abyssobacteria bacterium SURF_17</name>
    <dbReference type="NCBI Taxonomy" id="2093361"/>
    <lineage>
        <taxon>Bacteria</taxon>
        <taxon>Pseudomonadati</taxon>
        <taxon>Candidatus Hydrogenedentota</taxon>
        <taxon>Candidatus Abyssobacteria</taxon>
    </lineage>
</organism>
<dbReference type="Gene3D" id="3.90.10.10">
    <property type="entry name" value="Cytochrome C3"/>
    <property type="match status" value="4"/>
</dbReference>
<keyword evidence="2" id="KW-0349">Heme</keyword>
<dbReference type="PROSITE" id="PS51257">
    <property type="entry name" value="PROKAR_LIPOPROTEIN"/>
    <property type="match status" value="1"/>
</dbReference>
<evidence type="ECO:0000259" key="6">
    <source>
        <dbReference type="Pfam" id="PF02085"/>
    </source>
</evidence>
<feature type="domain" description="Class III cytochrome C" evidence="6">
    <location>
        <begin position="158"/>
        <end position="249"/>
    </location>
</feature>
<dbReference type="SUPFAM" id="SSF48695">
    <property type="entry name" value="Multiheme cytochromes"/>
    <property type="match status" value="1"/>
</dbReference>
<dbReference type="EMBL" id="QZKI01000131">
    <property type="protein sequence ID" value="RJP65006.1"/>
    <property type="molecule type" value="Genomic_DNA"/>
</dbReference>
<dbReference type="GO" id="GO:0020037">
    <property type="term" value="F:heme binding"/>
    <property type="evidence" value="ECO:0007669"/>
    <property type="project" value="InterPro"/>
</dbReference>
<dbReference type="CDD" id="cd08168">
    <property type="entry name" value="Cytochrom_C3"/>
    <property type="match status" value="4"/>
</dbReference>
<feature type="domain" description="Class III cytochrome C" evidence="6">
    <location>
        <begin position="415"/>
        <end position="493"/>
    </location>
</feature>
<name>A0A419EPK1_9BACT</name>
<evidence type="ECO:0000256" key="3">
    <source>
        <dbReference type="ARBA" id="ARBA00022723"/>
    </source>
</evidence>
<dbReference type="Proteomes" id="UP000285961">
    <property type="component" value="Unassembled WGS sequence"/>
</dbReference>
<keyword evidence="1" id="KW-0813">Transport</keyword>
<dbReference type="PANTHER" id="PTHR39425:SF1">
    <property type="entry name" value="CYTOCHROME C7-LIKE DOMAIN-CONTAINING PROTEIN"/>
    <property type="match status" value="1"/>
</dbReference>
<feature type="domain" description="Class III cytochrome C" evidence="6">
    <location>
        <begin position="285"/>
        <end position="384"/>
    </location>
</feature>
<accession>A0A419EPK1</accession>
<comment type="caution">
    <text evidence="7">The sequence shown here is derived from an EMBL/GenBank/DDBJ whole genome shotgun (WGS) entry which is preliminary data.</text>
</comment>
<keyword evidence="3" id="KW-0479">Metal-binding</keyword>
<protein>
    <recommendedName>
        <fullName evidence="6">Class III cytochrome C domain-containing protein</fullName>
    </recommendedName>
</protein>
<evidence type="ECO:0000256" key="4">
    <source>
        <dbReference type="ARBA" id="ARBA00022982"/>
    </source>
</evidence>
<feature type="domain" description="Class III cytochrome C" evidence="6">
    <location>
        <begin position="59"/>
        <end position="149"/>
    </location>
</feature>
<proteinExistence type="predicted"/>
<gene>
    <name evidence="7" type="ORF">C4532_18280</name>
</gene>
<keyword evidence="5" id="KW-0408">Iron</keyword>
<evidence type="ECO:0000256" key="2">
    <source>
        <dbReference type="ARBA" id="ARBA00022617"/>
    </source>
</evidence>